<reference evidence="5 6" key="1">
    <citation type="submission" date="2019-09" db="EMBL/GenBank/DDBJ databases">
        <title>Nitrincola iocasae sp. nov., a bacterium isolated from the sediment collected at a cold seep field in South China Sea.</title>
        <authorList>
            <person name="Zhang H."/>
            <person name="Wang H."/>
            <person name="Li C."/>
        </authorList>
    </citation>
    <scope>NUCLEOTIDE SEQUENCE [LARGE SCALE GENOMIC DNA]</scope>
    <source>
        <strain evidence="5 6">KXZD1103</strain>
    </source>
</reference>
<dbReference type="Proteomes" id="UP000325606">
    <property type="component" value="Chromosome"/>
</dbReference>
<dbReference type="Pfam" id="PF01012">
    <property type="entry name" value="ETF"/>
    <property type="match status" value="1"/>
</dbReference>
<protein>
    <submittedName>
        <fullName evidence="5">Electron transfer flavoprotein subunit alpha/FixB family protein</fullName>
    </submittedName>
</protein>
<evidence type="ECO:0000256" key="2">
    <source>
        <dbReference type="ARBA" id="ARBA00022982"/>
    </source>
</evidence>
<dbReference type="RefSeq" id="WP_151056411.1">
    <property type="nucleotide sequence ID" value="NZ_CP044222.1"/>
</dbReference>
<organism evidence="5 6">
    <name type="scientific">Nitrincola iocasae</name>
    <dbReference type="NCBI Taxonomy" id="2614693"/>
    <lineage>
        <taxon>Bacteria</taxon>
        <taxon>Pseudomonadati</taxon>
        <taxon>Pseudomonadota</taxon>
        <taxon>Gammaproteobacteria</taxon>
        <taxon>Oceanospirillales</taxon>
        <taxon>Oceanospirillaceae</taxon>
        <taxon>Nitrincola</taxon>
    </lineage>
</organism>
<feature type="region of interest" description="Disordered" evidence="3">
    <location>
        <begin position="64"/>
        <end position="87"/>
    </location>
</feature>
<dbReference type="SUPFAM" id="SSF52467">
    <property type="entry name" value="DHS-like NAD/FAD-binding domain"/>
    <property type="match status" value="1"/>
</dbReference>
<evidence type="ECO:0000313" key="6">
    <source>
        <dbReference type="Proteomes" id="UP000325606"/>
    </source>
</evidence>
<dbReference type="InterPro" id="IPR029035">
    <property type="entry name" value="DHS-like_NAD/FAD-binding_dom"/>
</dbReference>
<dbReference type="SUPFAM" id="SSF52402">
    <property type="entry name" value="Adenine nucleotide alpha hydrolases-like"/>
    <property type="match status" value="1"/>
</dbReference>
<dbReference type="InterPro" id="IPR001308">
    <property type="entry name" value="ETF_a/FixB"/>
</dbReference>
<dbReference type="PANTHER" id="PTHR43153:SF1">
    <property type="entry name" value="ELECTRON TRANSFER FLAVOPROTEIN SUBUNIT ALPHA, MITOCHONDRIAL"/>
    <property type="match status" value="1"/>
</dbReference>
<dbReference type="Gene3D" id="3.40.50.620">
    <property type="entry name" value="HUPs"/>
    <property type="match status" value="1"/>
</dbReference>
<keyword evidence="6" id="KW-1185">Reference proteome</keyword>
<dbReference type="PANTHER" id="PTHR43153">
    <property type="entry name" value="ELECTRON TRANSFER FLAVOPROTEIN ALPHA"/>
    <property type="match status" value="1"/>
</dbReference>
<feature type="compositionally biased region" description="Low complexity" evidence="3">
    <location>
        <begin position="73"/>
        <end position="86"/>
    </location>
</feature>
<keyword evidence="2" id="KW-0249">Electron transport</keyword>
<accession>A0A5J6LF22</accession>
<dbReference type="InterPro" id="IPR014731">
    <property type="entry name" value="ETF_asu_C"/>
</dbReference>
<dbReference type="KEGG" id="nik:F5I99_12285"/>
<proteinExistence type="inferred from homology"/>
<dbReference type="GO" id="GO:0009055">
    <property type="term" value="F:electron transfer activity"/>
    <property type="evidence" value="ECO:0007669"/>
    <property type="project" value="InterPro"/>
</dbReference>
<dbReference type="AlphaFoldDB" id="A0A5J6LF22"/>
<evidence type="ECO:0000256" key="3">
    <source>
        <dbReference type="SAM" id="MobiDB-lite"/>
    </source>
</evidence>
<dbReference type="Gene3D" id="3.40.50.1220">
    <property type="entry name" value="TPP-binding domain"/>
    <property type="match status" value="1"/>
</dbReference>
<comment type="similarity">
    <text evidence="1">Belongs to the ETF alpha-subunit/FixB family.</text>
</comment>
<dbReference type="SMART" id="SM00893">
    <property type="entry name" value="ETF"/>
    <property type="match status" value="1"/>
</dbReference>
<dbReference type="InterPro" id="IPR014730">
    <property type="entry name" value="ETF_a/b_N"/>
</dbReference>
<gene>
    <name evidence="5" type="ORF">F5I99_12285</name>
</gene>
<evidence type="ECO:0000259" key="4">
    <source>
        <dbReference type="SMART" id="SM00893"/>
    </source>
</evidence>
<dbReference type="GO" id="GO:0050660">
    <property type="term" value="F:flavin adenine dinucleotide binding"/>
    <property type="evidence" value="ECO:0007669"/>
    <property type="project" value="InterPro"/>
</dbReference>
<dbReference type="EMBL" id="CP044222">
    <property type="protein sequence ID" value="QEW07220.1"/>
    <property type="molecule type" value="Genomic_DNA"/>
</dbReference>
<dbReference type="InterPro" id="IPR014729">
    <property type="entry name" value="Rossmann-like_a/b/a_fold"/>
</dbReference>
<feature type="domain" description="Electron transfer flavoprotein alpha/beta-subunit N-terminal" evidence="4">
    <location>
        <begin position="99"/>
        <end position="280"/>
    </location>
</feature>
<dbReference type="Pfam" id="PF00766">
    <property type="entry name" value="ETF_alpha"/>
    <property type="match status" value="1"/>
</dbReference>
<evidence type="ECO:0000313" key="5">
    <source>
        <dbReference type="EMBL" id="QEW07220.1"/>
    </source>
</evidence>
<sequence length="419" mass="45141">MSDILRRDPRREQIRRNRLHPQHDAVVAALNSTDNPAEWLSPQGIKRRNPHLVGFIGPNGLRRIDRSGGQGGSVSAAKSPSVAADSRPLQRIESPAAYIVVVPDMQGGRLSAQDKDLFGLAQQLAVRQPQTAVLAVVFGSHKEQGFADAGVDRLLHLSDTTFDNYSPELRLARLLQLESDVQPEYWLFPDSGLGGGDLGRRLAVQINVRAATGVWQVRLDAEEPQCICRGAAATVDITRELPRVVLALSECAEPVSDTRHEATEYTLRAAQVESLQRIEDLGPVAVDPASVSLAEAEFILSGGNGVTDWQGFHTAAKVLGATEGASRVAVDDGFMPRDRQVGATGTWVTARVYLAVGISGAIQHLQGIQTCDKVIAINTDAGCDMVKRADLAVIGDATAILEKLTEKVTALKQEKRHVA</sequence>
<dbReference type="GO" id="GO:0033539">
    <property type="term" value="P:fatty acid beta-oxidation using acyl-CoA dehydrogenase"/>
    <property type="evidence" value="ECO:0007669"/>
    <property type="project" value="TreeGrafter"/>
</dbReference>
<keyword evidence="2" id="KW-0813">Transport</keyword>
<name>A0A5J6LF22_9GAMM</name>
<evidence type="ECO:0000256" key="1">
    <source>
        <dbReference type="ARBA" id="ARBA00005817"/>
    </source>
</evidence>